<dbReference type="Proteomes" id="UP000198281">
    <property type="component" value="Unassembled WGS sequence"/>
</dbReference>
<evidence type="ECO:0000313" key="4">
    <source>
        <dbReference type="Proteomes" id="UP000198281"/>
    </source>
</evidence>
<protein>
    <recommendedName>
        <fullName evidence="2">Amidohydrolase-related domain-containing protein</fullName>
    </recommendedName>
</protein>
<name>A0A239C8J5_9SPHN</name>
<dbReference type="InterPro" id="IPR006680">
    <property type="entry name" value="Amidohydro-rel"/>
</dbReference>
<reference evidence="4" key="1">
    <citation type="submission" date="2017-06" db="EMBL/GenBank/DDBJ databases">
        <authorList>
            <person name="Varghese N."/>
            <person name="Submissions S."/>
        </authorList>
    </citation>
    <scope>NUCLEOTIDE SEQUENCE [LARGE SCALE GENOMIC DNA]</scope>
    <source>
        <strain evidence="4">LNB2</strain>
    </source>
</reference>
<dbReference type="EMBL" id="FZOS01000002">
    <property type="protein sequence ID" value="SNS15978.1"/>
    <property type="molecule type" value="Genomic_DNA"/>
</dbReference>
<evidence type="ECO:0000256" key="1">
    <source>
        <dbReference type="ARBA" id="ARBA00023239"/>
    </source>
</evidence>
<keyword evidence="1" id="KW-0456">Lyase</keyword>
<dbReference type="GO" id="GO:0016831">
    <property type="term" value="F:carboxy-lyase activity"/>
    <property type="evidence" value="ECO:0007669"/>
    <property type="project" value="InterPro"/>
</dbReference>
<evidence type="ECO:0000259" key="2">
    <source>
        <dbReference type="Pfam" id="PF04909"/>
    </source>
</evidence>
<dbReference type="PANTHER" id="PTHR21240:SF19">
    <property type="entry name" value="CATALYTIC_ HYDROLASE"/>
    <property type="match status" value="1"/>
</dbReference>
<sequence length="300" mass="33597">MAMPRDVAVIDTMLDLPYLYRNWNQAWSKVLMDKESRSGKETHPAFYMFKDPVDLPRGDDPIGGTLAEMDRFNIGMAVIGLTDDLAIEAVTRHPDRFAGQLAVDPNQGMEAVRALAEAHERHGIVAASFFPCGVGVPIDDKRAFPIYAKCVELDIPIFVNAGVPGPRMPMAPQHVERIDEVCWFFPELKFIMRHGAEPWTALAVKLMLKYPNLYYSTSAFAPKYFPKDIIDYANTRGADKIMYAGYYPSGLSLERSFSELPGVPLRDHVWPKFLRENAERVLKLGDRSARAADAASRASA</sequence>
<organism evidence="3 4">
    <name type="scientific">Edaphosphingomonas laterariae</name>
    <dbReference type="NCBI Taxonomy" id="861865"/>
    <lineage>
        <taxon>Bacteria</taxon>
        <taxon>Pseudomonadati</taxon>
        <taxon>Pseudomonadota</taxon>
        <taxon>Alphaproteobacteria</taxon>
        <taxon>Sphingomonadales</taxon>
        <taxon>Rhizorhabdaceae</taxon>
        <taxon>Edaphosphingomonas</taxon>
    </lineage>
</organism>
<dbReference type="RefSeq" id="WP_089218062.1">
    <property type="nucleotide sequence ID" value="NZ_FZOS01000002.1"/>
</dbReference>
<gene>
    <name evidence="3" type="ORF">SAMN06295912_10243</name>
</gene>
<evidence type="ECO:0000313" key="3">
    <source>
        <dbReference type="EMBL" id="SNS15978.1"/>
    </source>
</evidence>
<dbReference type="InterPro" id="IPR032465">
    <property type="entry name" value="ACMSD"/>
</dbReference>
<keyword evidence="4" id="KW-1185">Reference proteome</keyword>
<dbReference type="PANTHER" id="PTHR21240">
    <property type="entry name" value="2-AMINO-3-CARBOXYLMUCONATE-6-SEMIALDEHYDE DECARBOXYLASE"/>
    <property type="match status" value="1"/>
</dbReference>
<dbReference type="GO" id="GO:0016787">
    <property type="term" value="F:hydrolase activity"/>
    <property type="evidence" value="ECO:0007669"/>
    <property type="project" value="InterPro"/>
</dbReference>
<dbReference type="Gene3D" id="3.20.20.140">
    <property type="entry name" value="Metal-dependent hydrolases"/>
    <property type="match status" value="1"/>
</dbReference>
<dbReference type="Pfam" id="PF04909">
    <property type="entry name" value="Amidohydro_2"/>
    <property type="match status" value="1"/>
</dbReference>
<dbReference type="AlphaFoldDB" id="A0A239C8J5"/>
<feature type="domain" description="Amidohydrolase-related" evidence="2">
    <location>
        <begin position="61"/>
        <end position="284"/>
    </location>
</feature>
<dbReference type="InterPro" id="IPR032466">
    <property type="entry name" value="Metal_Hydrolase"/>
</dbReference>
<proteinExistence type="predicted"/>
<dbReference type="OrthoDB" id="1407586at2"/>
<accession>A0A239C8J5</accession>
<dbReference type="SUPFAM" id="SSF51556">
    <property type="entry name" value="Metallo-dependent hydrolases"/>
    <property type="match status" value="1"/>
</dbReference>